<dbReference type="SUPFAM" id="SSF52943">
    <property type="entry name" value="ATP synthase (F1-ATPase), gamma subunit"/>
    <property type="match status" value="1"/>
</dbReference>
<dbReference type="GO" id="GO:0046933">
    <property type="term" value="F:proton-transporting ATP synthase activity, rotational mechanism"/>
    <property type="evidence" value="ECO:0007669"/>
    <property type="project" value="InterPro"/>
</dbReference>
<comment type="similarity">
    <text evidence="2">Belongs to the ATPase gamma chain family.</text>
</comment>
<dbReference type="NCBIfam" id="NF045862">
    <property type="entry name" value="glide_MMOB1630"/>
    <property type="match status" value="1"/>
</dbReference>
<evidence type="ECO:0000256" key="4">
    <source>
        <dbReference type="ARBA" id="ARBA00022781"/>
    </source>
</evidence>
<accession>A0A269TJL2</accession>
<evidence type="ECO:0000256" key="6">
    <source>
        <dbReference type="ARBA" id="ARBA00023136"/>
    </source>
</evidence>
<comment type="subcellular location">
    <subcellularLocation>
        <location evidence="1">Membrane</location>
        <topology evidence="1">Peripheral membrane protein</topology>
    </subcellularLocation>
</comment>
<dbReference type="OrthoDB" id="398634at2"/>
<proteinExistence type="inferred from homology"/>
<gene>
    <name evidence="10" type="ORF">CJJ23_01340</name>
</gene>
<reference evidence="11" key="1">
    <citation type="submission" date="2017-08" db="EMBL/GenBank/DDBJ databases">
        <authorList>
            <person name="Alvarez-Ponce D."/>
            <person name="Weitzman C.L."/>
            <person name="Tillett R.L."/>
            <person name="Sandmeier F.C."/>
            <person name="Tracy C.R."/>
        </authorList>
    </citation>
    <scope>NUCLEOTIDE SEQUENCE [LARGE SCALE GENOMIC DNA]</scope>
    <source>
        <strain evidence="11">723</strain>
    </source>
</reference>
<evidence type="ECO:0000256" key="8">
    <source>
        <dbReference type="ARBA" id="ARBA00023310"/>
    </source>
</evidence>
<evidence type="ECO:0000256" key="7">
    <source>
        <dbReference type="ARBA" id="ARBA00023196"/>
    </source>
</evidence>
<organism evidence="10 11">
    <name type="scientific">Mycoplasmopsis agassizii</name>
    <dbReference type="NCBI Taxonomy" id="33922"/>
    <lineage>
        <taxon>Bacteria</taxon>
        <taxon>Bacillati</taxon>
        <taxon>Mycoplasmatota</taxon>
        <taxon>Mycoplasmoidales</taxon>
        <taxon>Metamycoplasmataceae</taxon>
        <taxon>Mycoplasmopsis</taxon>
    </lineage>
</organism>
<protein>
    <submittedName>
        <fullName evidence="10">Uncharacterized protein</fullName>
    </submittedName>
</protein>
<evidence type="ECO:0000313" key="11">
    <source>
        <dbReference type="Proteomes" id="UP000216943"/>
    </source>
</evidence>
<keyword evidence="3" id="KW-0813">Transport</keyword>
<dbReference type="RefSeq" id="WP_095334590.1">
    <property type="nucleotide sequence ID" value="NZ_NQNY01000003.1"/>
</dbReference>
<evidence type="ECO:0000256" key="2">
    <source>
        <dbReference type="ARBA" id="ARBA00007681"/>
    </source>
</evidence>
<comment type="caution">
    <text evidence="10">The sequence shown here is derived from an EMBL/GenBank/DDBJ whole genome shotgun (WGS) entry which is preliminary data.</text>
</comment>
<evidence type="ECO:0000256" key="5">
    <source>
        <dbReference type="ARBA" id="ARBA00023065"/>
    </source>
</evidence>
<dbReference type="GO" id="GO:0045259">
    <property type="term" value="C:proton-transporting ATP synthase complex"/>
    <property type="evidence" value="ECO:0007669"/>
    <property type="project" value="UniProtKB-KW"/>
</dbReference>
<keyword evidence="6" id="KW-0472">Membrane</keyword>
<evidence type="ECO:0000256" key="1">
    <source>
        <dbReference type="ARBA" id="ARBA00004170"/>
    </source>
</evidence>
<keyword evidence="9" id="KW-0175">Coiled coil</keyword>
<name>A0A269TJL2_9BACT</name>
<dbReference type="EMBL" id="NQNY01000003">
    <property type="protein sequence ID" value="PAK21577.1"/>
    <property type="molecule type" value="Genomic_DNA"/>
</dbReference>
<keyword evidence="8" id="KW-0066">ATP synthesis</keyword>
<feature type="coiled-coil region" evidence="9">
    <location>
        <begin position="253"/>
        <end position="294"/>
    </location>
</feature>
<dbReference type="Proteomes" id="UP000216943">
    <property type="component" value="Unassembled WGS sequence"/>
</dbReference>
<keyword evidence="7" id="KW-0139">CF(1)</keyword>
<evidence type="ECO:0000313" key="10">
    <source>
        <dbReference type="EMBL" id="PAK21577.1"/>
    </source>
</evidence>
<evidence type="ECO:0000256" key="3">
    <source>
        <dbReference type="ARBA" id="ARBA00022448"/>
    </source>
</evidence>
<keyword evidence="4" id="KW-0375">Hydrogen ion transport</keyword>
<evidence type="ECO:0000256" key="9">
    <source>
        <dbReference type="SAM" id="Coils"/>
    </source>
</evidence>
<keyword evidence="5" id="KW-0406">Ion transport</keyword>
<dbReference type="AlphaFoldDB" id="A0A269TJL2"/>
<dbReference type="InterPro" id="IPR035968">
    <property type="entry name" value="ATP_synth_F1_ATPase_gsu"/>
</dbReference>
<sequence>MKRNELEDKKRSLEFYHNYTDISKITLLRKLSIEIENLNVINNIKSANNHLLNKISNRWLKKYNDYYEAKNNLPGFFILVDPSKLDDYSKVALAKLTEQIERDIKKTDYVVTVGLQTAALAEKYSLQVVENLEYSEFENIAKFAEKISSLVELGLNNNIFGRVKMIFTKNDIITTGLVEKTLFPLDKKDLEIKRERVDEDGAVIIETSPEMEWANQYIKIIESIDLKKTTWQPDIANFYNLFARAIIKSLIFEVKIEERIADLRVELQILDQKKKDLEEKLTEVQLQVNRIRKEETTLQSMILHTAFKTRKKRKGADVDYKKYKTFVAEKVKKG</sequence>